<dbReference type="Pfam" id="PF13653">
    <property type="entry name" value="GDPD_2"/>
    <property type="match status" value="1"/>
</dbReference>
<dbReference type="PROSITE" id="PS00123">
    <property type="entry name" value="ALKALINE_PHOSPHATASE"/>
    <property type="match status" value="1"/>
</dbReference>
<dbReference type="InterPro" id="IPR018299">
    <property type="entry name" value="Alkaline_phosphatase_AS"/>
</dbReference>
<evidence type="ECO:0000256" key="5">
    <source>
        <dbReference type="ARBA" id="ARBA00022833"/>
    </source>
</evidence>
<dbReference type="GO" id="GO:0006629">
    <property type="term" value="P:lipid metabolic process"/>
    <property type="evidence" value="ECO:0007669"/>
    <property type="project" value="InterPro"/>
</dbReference>
<reference evidence="10 11" key="1">
    <citation type="journal article" date="2017" name="Int. J. Syst. Evol. Microbiol.">
        <title>Maripseudobacter aurantiacus gen. nov., sp. nov., a novel member of the family Flavobacteriaceae isolated from a sedimentation basin.</title>
        <authorList>
            <person name="Chen C."/>
            <person name="Su Y."/>
            <person name="Tao T."/>
            <person name="Fu G."/>
            <person name="Zhang C."/>
            <person name="Sun C."/>
            <person name="Zhang X."/>
            <person name="Wu M."/>
        </authorList>
    </citation>
    <scope>NUCLEOTIDE SEQUENCE [LARGE SCALE GENOMIC DNA]</scope>
    <source>
        <strain evidence="11">CDA4</strain>
    </source>
</reference>
<dbReference type="PANTHER" id="PTHR11596:SF5">
    <property type="entry name" value="ALKALINE PHOSPHATASE"/>
    <property type="match status" value="1"/>
</dbReference>
<feature type="binding site" evidence="8">
    <location>
        <position position="481"/>
    </location>
    <ligand>
        <name>Mg(2+)</name>
        <dbReference type="ChEBI" id="CHEBI:18420"/>
    </ligand>
</feature>
<protein>
    <submittedName>
        <fullName evidence="10">Alkaline phosphatase</fullName>
    </submittedName>
</protein>
<dbReference type="AlphaFoldDB" id="A0A5R8M6N3"/>
<dbReference type="SMART" id="SM00098">
    <property type="entry name" value="alkPPc"/>
    <property type="match status" value="1"/>
</dbReference>
<evidence type="ECO:0000256" key="1">
    <source>
        <dbReference type="ARBA" id="ARBA00005984"/>
    </source>
</evidence>
<evidence type="ECO:0000256" key="9">
    <source>
        <dbReference type="RuleBase" id="RU003946"/>
    </source>
</evidence>
<gene>
    <name evidence="10" type="ORF">FEK29_07530</name>
</gene>
<comment type="similarity">
    <text evidence="1 9">Belongs to the alkaline phosphatase family.</text>
</comment>
<evidence type="ECO:0000256" key="3">
    <source>
        <dbReference type="ARBA" id="ARBA00022723"/>
    </source>
</evidence>
<dbReference type="InterPro" id="IPR017946">
    <property type="entry name" value="PLC-like_Pdiesterase_TIM-brl"/>
</dbReference>
<evidence type="ECO:0000256" key="6">
    <source>
        <dbReference type="ARBA" id="ARBA00022842"/>
    </source>
</evidence>
<feature type="binding site" evidence="8">
    <location>
        <position position="379"/>
    </location>
    <ligand>
        <name>Mg(2+)</name>
        <dbReference type="ChEBI" id="CHEBI:18420"/>
    </ligand>
</feature>
<keyword evidence="11" id="KW-1185">Reference proteome</keyword>
<comment type="cofactor">
    <cofactor evidence="8">
        <name>Mg(2+)</name>
        <dbReference type="ChEBI" id="CHEBI:18420"/>
    </cofactor>
    <text evidence="8">Binds 1 Mg(2+) ion.</text>
</comment>
<dbReference type="PANTHER" id="PTHR11596">
    <property type="entry name" value="ALKALINE PHOSPHATASE"/>
    <property type="match status" value="1"/>
</dbReference>
<comment type="cofactor">
    <cofactor evidence="8">
        <name>Zn(2+)</name>
        <dbReference type="ChEBI" id="CHEBI:29105"/>
    </cofactor>
    <text evidence="8">Binds 2 Zn(2+) ions.</text>
</comment>
<feature type="binding site" evidence="8">
    <location>
        <position position="285"/>
    </location>
    <ligand>
        <name>Zn(2+)</name>
        <dbReference type="ChEBI" id="CHEBI:29105"/>
        <label>2</label>
    </ligand>
</feature>
<proteinExistence type="inferred from homology"/>
<name>A0A5R8M6N3_9FLAO</name>
<dbReference type="Gene3D" id="3.40.720.10">
    <property type="entry name" value="Alkaline Phosphatase, subunit A"/>
    <property type="match status" value="1"/>
</dbReference>
<dbReference type="SUPFAM" id="SSF51695">
    <property type="entry name" value="PLC-like phosphodiesterases"/>
    <property type="match status" value="1"/>
</dbReference>
<evidence type="ECO:0000313" key="10">
    <source>
        <dbReference type="EMBL" id="TLF45231.1"/>
    </source>
</evidence>
<dbReference type="Gene3D" id="3.20.20.190">
    <property type="entry name" value="Phosphatidylinositol (PI) phosphodiesterase"/>
    <property type="match status" value="1"/>
</dbReference>
<feature type="active site" description="Phosphoserine intermediate" evidence="7">
    <location>
        <position position="326"/>
    </location>
</feature>
<feature type="binding site" evidence="8">
    <location>
        <position position="285"/>
    </location>
    <ligand>
        <name>Mg(2+)</name>
        <dbReference type="ChEBI" id="CHEBI:18420"/>
    </ligand>
</feature>
<evidence type="ECO:0000256" key="2">
    <source>
        <dbReference type="ARBA" id="ARBA00022553"/>
    </source>
</evidence>
<comment type="caution">
    <text evidence="10">The sequence shown here is derived from an EMBL/GenBank/DDBJ whole genome shotgun (WGS) entry which is preliminary data.</text>
</comment>
<evidence type="ECO:0000256" key="4">
    <source>
        <dbReference type="ARBA" id="ARBA00022801"/>
    </source>
</evidence>
<dbReference type="Proteomes" id="UP000308382">
    <property type="component" value="Unassembled WGS sequence"/>
</dbReference>
<keyword evidence="6 8" id="KW-0460">Magnesium</keyword>
<feature type="binding site" evidence="8">
    <location>
        <position position="528"/>
    </location>
    <ligand>
        <name>Zn(2+)</name>
        <dbReference type="ChEBI" id="CHEBI:29105"/>
        <label>2</label>
    </ligand>
</feature>
<dbReference type="GO" id="GO:0008081">
    <property type="term" value="F:phosphoric diester hydrolase activity"/>
    <property type="evidence" value="ECO:0007669"/>
    <property type="project" value="InterPro"/>
</dbReference>
<evidence type="ECO:0000313" key="11">
    <source>
        <dbReference type="Proteomes" id="UP000308382"/>
    </source>
</evidence>
<evidence type="ECO:0000256" key="8">
    <source>
        <dbReference type="PIRSR" id="PIRSR601952-2"/>
    </source>
</evidence>
<dbReference type="CDD" id="cd16012">
    <property type="entry name" value="ALP"/>
    <property type="match status" value="1"/>
</dbReference>
<evidence type="ECO:0000256" key="7">
    <source>
        <dbReference type="PIRSR" id="PIRSR601952-1"/>
    </source>
</evidence>
<feature type="binding site" evidence="8">
    <location>
        <position position="486"/>
    </location>
    <ligand>
        <name>Zn(2+)</name>
        <dbReference type="ChEBI" id="CHEBI:29105"/>
        <label>2</label>
    </ligand>
</feature>
<dbReference type="PRINTS" id="PR00113">
    <property type="entry name" value="ALKPHPHTASE"/>
</dbReference>
<organism evidence="10 11">
    <name type="scientific">Maribacter aurantiacus</name>
    <dbReference type="NCBI Taxonomy" id="1882343"/>
    <lineage>
        <taxon>Bacteria</taxon>
        <taxon>Pseudomonadati</taxon>
        <taxon>Bacteroidota</taxon>
        <taxon>Flavobacteriia</taxon>
        <taxon>Flavobacteriales</taxon>
        <taxon>Flavobacteriaceae</taxon>
        <taxon>Maribacter</taxon>
    </lineage>
</organism>
<keyword evidence="2" id="KW-0597">Phosphoprotein</keyword>
<feature type="binding site" evidence="8">
    <location>
        <position position="490"/>
    </location>
    <ligand>
        <name>Zn(2+)</name>
        <dbReference type="ChEBI" id="CHEBI:29105"/>
        <label>2</label>
    </ligand>
</feature>
<accession>A0A5R8M6N3</accession>
<feature type="binding site" evidence="8">
    <location>
        <position position="529"/>
    </location>
    <ligand>
        <name>Zn(2+)</name>
        <dbReference type="ChEBI" id="CHEBI:29105"/>
        <label>2</label>
    </ligand>
</feature>
<dbReference type="GO" id="GO:0046872">
    <property type="term" value="F:metal ion binding"/>
    <property type="evidence" value="ECO:0007669"/>
    <property type="project" value="UniProtKB-KW"/>
</dbReference>
<keyword evidence="3 8" id="KW-0479">Metal-binding</keyword>
<dbReference type="Pfam" id="PF00245">
    <property type="entry name" value="Alk_phosphatase"/>
    <property type="match status" value="2"/>
</dbReference>
<dbReference type="SUPFAM" id="SSF53649">
    <property type="entry name" value="Alkaline phosphatase-like"/>
    <property type="match status" value="1"/>
</dbReference>
<sequence length="593" mass="65880">MKIDDLLKRLLSLWILVFALHFGYGQIPYKVHSHNDYHQDFPFVEAYINNASSIEVDLFLKDNTLYVTHEESNIKEGRTLSSLYLEPLSELEKKGELRNLQLLLDLKSPAIPTLKEIQKVLKKYPDLIKGDKVSFVISGNRPDPSDYVNYPDYIYFDHQNLDNLETVPMEKVAMISLSFQKYSVWNGYGRMVEEELNQAKAAIKRAHTFNKPFRFWATPDTKTAWARLATLGVDFINTDQPAKAYNYLESLDSRSYKGEVNSIYRPQYKFDPNSKPMNILLLIGDGNGLAQISAAMFANRGQLSITTIKDIGLIKTSAFDDLITDSAAGATAMATGQKTNNRAIGLGPNDEVLPNLVDVASGKGYRTGIITTDAIYGATPSSFYAHVKDRDNTDGILKDLKTSKLDFFIAGGASYIAELGKVFKPITLTEFTDLKNKTAIFLGESKMPTLEMGRGDMLPKSVKKSMEVLSKDGEPFFMVVEGAQIDNGGHSNNVATIIDEMLDFDATVAEVLKFADTTGNTLVLITADHETSGFGIVGGNLEQGEVQGDFLTIDHTAIMVPLFAYGPQAQNFQGVYENSEIFSKLKEIMEAKN</sequence>
<dbReference type="GO" id="GO:0004035">
    <property type="term" value="F:alkaline phosphatase activity"/>
    <property type="evidence" value="ECO:0007669"/>
    <property type="project" value="TreeGrafter"/>
</dbReference>
<dbReference type="RefSeq" id="WP_138257817.1">
    <property type="nucleotide sequence ID" value="NZ_VBUK01000003.1"/>
</dbReference>
<dbReference type="OrthoDB" id="9794455at2"/>
<dbReference type="InterPro" id="IPR017850">
    <property type="entry name" value="Alkaline_phosphatase_core_sf"/>
</dbReference>
<keyword evidence="5 8" id="KW-0862">Zinc</keyword>
<dbReference type="InterPro" id="IPR001952">
    <property type="entry name" value="Alkaline_phosphatase"/>
</dbReference>
<keyword evidence="4" id="KW-0378">Hydrolase</keyword>
<dbReference type="EMBL" id="VBUK01000003">
    <property type="protein sequence ID" value="TLF45231.1"/>
    <property type="molecule type" value="Genomic_DNA"/>
</dbReference>